<evidence type="ECO:0000256" key="7">
    <source>
        <dbReference type="ARBA" id="ARBA00023136"/>
    </source>
</evidence>
<dbReference type="Pfam" id="PF02518">
    <property type="entry name" value="HATPase_c"/>
    <property type="match status" value="1"/>
</dbReference>
<dbReference type="SUPFAM" id="SSF55874">
    <property type="entry name" value="ATPase domain of HSP90 chaperone/DNA topoisomerase II/histidine kinase"/>
    <property type="match status" value="1"/>
</dbReference>
<accession>D6U0I4</accession>
<dbReference type="PANTHER" id="PTHR45453:SF1">
    <property type="entry name" value="PHOSPHATE REGULON SENSOR PROTEIN PHOR"/>
    <property type="match status" value="1"/>
</dbReference>
<evidence type="ECO:0000256" key="1">
    <source>
        <dbReference type="ARBA" id="ARBA00000085"/>
    </source>
</evidence>
<dbReference type="PRINTS" id="PR00344">
    <property type="entry name" value="BCTRLSENSOR"/>
</dbReference>
<keyword evidence="4" id="KW-0808">Transferase</keyword>
<dbReference type="InParanoid" id="D6U0I4"/>
<dbReference type="EC" id="2.7.13.3" evidence="2"/>
<dbReference type="PROSITE" id="PS50109">
    <property type="entry name" value="HIS_KIN"/>
    <property type="match status" value="1"/>
</dbReference>
<dbReference type="RefSeq" id="WP_007920362.1">
    <property type="nucleotide sequence ID" value="NZ_ADVG01000004.1"/>
</dbReference>
<comment type="caution">
    <text evidence="10">The sequence shown here is derived from an EMBL/GenBank/DDBJ whole genome shotgun (WGS) entry which is preliminary data.</text>
</comment>
<dbReference type="OrthoDB" id="9813151at2"/>
<keyword evidence="6" id="KW-0902">Two-component regulatory system</keyword>
<dbReference type="SUPFAM" id="SSF47384">
    <property type="entry name" value="Homodimeric domain of signal transducing histidine kinase"/>
    <property type="match status" value="1"/>
</dbReference>
<keyword evidence="7 8" id="KW-0472">Membrane</keyword>
<dbReference type="EMBL" id="ADVG01000004">
    <property type="protein sequence ID" value="EFH82324.1"/>
    <property type="molecule type" value="Genomic_DNA"/>
</dbReference>
<dbReference type="STRING" id="485913.Krac_3128"/>
<evidence type="ECO:0000256" key="8">
    <source>
        <dbReference type="SAM" id="Phobius"/>
    </source>
</evidence>
<dbReference type="GO" id="GO:0016036">
    <property type="term" value="P:cellular response to phosphate starvation"/>
    <property type="evidence" value="ECO:0007669"/>
    <property type="project" value="TreeGrafter"/>
</dbReference>
<evidence type="ECO:0000313" key="11">
    <source>
        <dbReference type="Proteomes" id="UP000004508"/>
    </source>
</evidence>
<dbReference type="InterPro" id="IPR036890">
    <property type="entry name" value="HATPase_C_sf"/>
</dbReference>
<name>D6U0I4_KTERA</name>
<dbReference type="InterPro" id="IPR003594">
    <property type="entry name" value="HATPase_dom"/>
</dbReference>
<protein>
    <recommendedName>
        <fullName evidence="2">histidine kinase</fullName>
        <ecNumber evidence="2">2.7.13.3</ecNumber>
    </recommendedName>
</protein>
<keyword evidence="5 10" id="KW-0418">Kinase</keyword>
<dbReference type="AlphaFoldDB" id="D6U0I4"/>
<keyword evidence="11" id="KW-1185">Reference proteome</keyword>
<dbReference type="Proteomes" id="UP000004508">
    <property type="component" value="Unassembled WGS sequence"/>
</dbReference>
<evidence type="ECO:0000313" key="10">
    <source>
        <dbReference type="EMBL" id="EFH82324.1"/>
    </source>
</evidence>
<organism evidence="10 11">
    <name type="scientific">Ktedonobacter racemifer DSM 44963</name>
    <dbReference type="NCBI Taxonomy" id="485913"/>
    <lineage>
        <taxon>Bacteria</taxon>
        <taxon>Bacillati</taxon>
        <taxon>Chloroflexota</taxon>
        <taxon>Ktedonobacteria</taxon>
        <taxon>Ktedonobacterales</taxon>
        <taxon>Ktedonobacteraceae</taxon>
        <taxon>Ktedonobacter</taxon>
    </lineage>
</organism>
<evidence type="ECO:0000256" key="3">
    <source>
        <dbReference type="ARBA" id="ARBA00022553"/>
    </source>
</evidence>
<gene>
    <name evidence="10" type="ORF">Krac_3128</name>
</gene>
<dbReference type="Pfam" id="PF00512">
    <property type="entry name" value="HisKA"/>
    <property type="match status" value="1"/>
</dbReference>
<dbReference type="FunFam" id="3.30.565.10:FF:000006">
    <property type="entry name" value="Sensor histidine kinase WalK"/>
    <property type="match status" value="1"/>
</dbReference>
<dbReference type="InterPro" id="IPR003661">
    <property type="entry name" value="HisK_dim/P_dom"/>
</dbReference>
<evidence type="ECO:0000256" key="4">
    <source>
        <dbReference type="ARBA" id="ARBA00022679"/>
    </source>
</evidence>
<dbReference type="eggNOG" id="COG5002">
    <property type="taxonomic scope" value="Bacteria"/>
</dbReference>
<dbReference type="InterPro" id="IPR050351">
    <property type="entry name" value="BphY/WalK/GraS-like"/>
</dbReference>
<keyword evidence="8" id="KW-1133">Transmembrane helix</keyword>
<proteinExistence type="predicted"/>
<dbReference type="SMART" id="SM00388">
    <property type="entry name" value="HisKA"/>
    <property type="match status" value="1"/>
</dbReference>
<feature type="transmembrane region" description="Helical" evidence="8">
    <location>
        <begin position="168"/>
        <end position="195"/>
    </location>
</feature>
<keyword evidence="8" id="KW-0812">Transmembrane</keyword>
<evidence type="ECO:0000259" key="9">
    <source>
        <dbReference type="PROSITE" id="PS50109"/>
    </source>
</evidence>
<dbReference type="Gene3D" id="1.10.287.130">
    <property type="match status" value="1"/>
</dbReference>
<dbReference type="CDD" id="cd00082">
    <property type="entry name" value="HisKA"/>
    <property type="match status" value="1"/>
</dbReference>
<dbReference type="GO" id="GO:0004721">
    <property type="term" value="F:phosphoprotein phosphatase activity"/>
    <property type="evidence" value="ECO:0007669"/>
    <property type="project" value="TreeGrafter"/>
</dbReference>
<dbReference type="GO" id="GO:0005886">
    <property type="term" value="C:plasma membrane"/>
    <property type="evidence" value="ECO:0007669"/>
    <property type="project" value="TreeGrafter"/>
</dbReference>
<dbReference type="InterPro" id="IPR036097">
    <property type="entry name" value="HisK_dim/P_sf"/>
</dbReference>
<keyword evidence="3" id="KW-0597">Phosphoprotein</keyword>
<sequence>MNMLKKLRNRLLTLLTTVIALVLLIAFAVVYLSTYTNVQQEQGKRLDELASLPFASSTNNEKFARSSTINFAQAFILYVDNNGRLVDKLSYLDMPDSEYQTVLKNIWNPHKLGGTIAIEGRIWQYRITNIENVDKTDVGREPPPNPENLDYKISFIDITDSSQSLTQLFMTFSIVWVIVVGVVFLLSLCFANLSIRPIEESTKRQKQFVADASHELKTPLAIISANIDAIEASGEETVNSQKEWISSIRSEVSRMGRLVGDLLYLAKAEDAKEKLMTFDLSIVCETAVASMEAIMYEKNRRLSTEIEKDVSVRGDMERIKQAVLILLDNAAKYTDENGDIHVTLQKLKQHAIFRVKNTGKGIPPEDVPRIFDRFYRPDSSRSKDSGGFGLGLSIAKSIVERAGGKISAQSNLGLTTFSIALKSE</sequence>
<dbReference type="Gene3D" id="3.30.565.10">
    <property type="entry name" value="Histidine kinase-like ATPase, C-terminal domain"/>
    <property type="match status" value="1"/>
</dbReference>
<evidence type="ECO:0000256" key="2">
    <source>
        <dbReference type="ARBA" id="ARBA00012438"/>
    </source>
</evidence>
<evidence type="ECO:0000256" key="6">
    <source>
        <dbReference type="ARBA" id="ARBA00023012"/>
    </source>
</evidence>
<feature type="domain" description="Histidine kinase" evidence="9">
    <location>
        <begin position="211"/>
        <end position="424"/>
    </location>
</feature>
<dbReference type="PANTHER" id="PTHR45453">
    <property type="entry name" value="PHOSPHATE REGULON SENSOR PROTEIN PHOR"/>
    <property type="match status" value="1"/>
</dbReference>
<reference evidence="10 11" key="1">
    <citation type="journal article" date="2011" name="Stand. Genomic Sci.">
        <title>Non-contiguous finished genome sequence and contextual data of the filamentous soil bacterium Ktedonobacter racemifer type strain (SOSP1-21).</title>
        <authorList>
            <person name="Chang Y.J."/>
            <person name="Land M."/>
            <person name="Hauser L."/>
            <person name="Chertkov O."/>
            <person name="Del Rio T.G."/>
            <person name="Nolan M."/>
            <person name="Copeland A."/>
            <person name="Tice H."/>
            <person name="Cheng J.F."/>
            <person name="Lucas S."/>
            <person name="Han C."/>
            <person name="Goodwin L."/>
            <person name="Pitluck S."/>
            <person name="Ivanova N."/>
            <person name="Ovchinikova G."/>
            <person name="Pati A."/>
            <person name="Chen A."/>
            <person name="Palaniappan K."/>
            <person name="Mavromatis K."/>
            <person name="Liolios K."/>
            <person name="Brettin T."/>
            <person name="Fiebig A."/>
            <person name="Rohde M."/>
            <person name="Abt B."/>
            <person name="Goker M."/>
            <person name="Detter J.C."/>
            <person name="Woyke T."/>
            <person name="Bristow J."/>
            <person name="Eisen J.A."/>
            <person name="Markowitz V."/>
            <person name="Hugenholtz P."/>
            <person name="Kyrpides N.C."/>
            <person name="Klenk H.P."/>
            <person name="Lapidus A."/>
        </authorList>
    </citation>
    <scope>NUCLEOTIDE SEQUENCE [LARGE SCALE GENOMIC DNA]</scope>
    <source>
        <strain evidence="11">DSM 44963</strain>
    </source>
</reference>
<dbReference type="SMART" id="SM00387">
    <property type="entry name" value="HATPase_c"/>
    <property type="match status" value="1"/>
</dbReference>
<dbReference type="FunFam" id="1.10.287.130:FF:000001">
    <property type="entry name" value="Two-component sensor histidine kinase"/>
    <property type="match status" value="1"/>
</dbReference>
<dbReference type="InterPro" id="IPR005467">
    <property type="entry name" value="His_kinase_dom"/>
</dbReference>
<dbReference type="CDD" id="cd00075">
    <property type="entry name" value="HATPase"/>
    <property type="match status" value="1"/>
</dbReference>
<dbReference type="GO" id="GO:0000155">
    <property type="term" value="F:phosphorelay sensor kinase activity"/>
    <property type="evidence" value="ECO:0007669"/>
    <property type="project" value="InterPro"/>
</dbReference>
<comment type="catalytic activity">
    <reaction evidence="1">
        <text>ATP + protein L-histidine = ADP + protein N-phospho-L-histidine.</text>
        <dbReference type="EC" id="2.7.13.3"/>
    </reaction>
</comment>
<dbReference type="InterPro" id="IPR004358">
    <property type="entry name" value="Sig_transdc_His_kin-like_C"/>
</dbReference>
<evidence type="ECO:0000256" key="5">
    <source>
        <dbReference type="ARBA" id="ARBA00022777"/>
    </source>
</evidence>